<dbReference type="GO" id="GO:0002949">
    <property type="term" value="P:tRNA threonylcarbamoyladenosine modification"/>
    <property type="evidence" value="ECO:0007669"/>
    <property type="project" value="InterPro"/>
</dbReference>
<proteinExistence type="inferred from homology"/>
<dbReference type="RefSeq" id="WP_163299400.1">
    <property type="nucleotide sequence ID" value="NZ_JAAGRR010000145.1"/>
</dbReference>
<dbReference type="InterPro" id="IPR003442">
    <property type="entry name" value="T6A_TsaE"/>
</dbReference>
<protein>
    <recommendedName>
        <fullName evidence="3">tRNA threonylcarbamoyladenosine biosynthesis protein TsaE</fullName>
    </recommendedName>
    <alternativeName>
        <fullName evidence="10">t(6)A37 threonylcarbamoyladenosine biosynthesis protein TsaE</fullName>
    </alternativeName>
</protein>
<gene>
    <name evidence="12" type="primary">tsaE</name>
    <name evidence="12" type="ORF">G3N55_10615</name>
</gene>
<dbReference type="SUPFAM" id="SSF52540">
    <property type="entry name" value="P-loop containing nucleoside triphosphate hydrolases"/>
    <property type="match status" value="1"/>
</dbReference>
<keyword evidence="4" id="KW-0963">Cytoplasm</keyword>
<feature type="region of interest" description="Disordered" evidence="11">
    <location>
        <begin position="131"/>
        <end position="169"/>
    </location>
</feature>
<dbReference type="PANTHER" id="PTHR33540:SF2">
    <property type="entry name" value="TRNA THREONYLCARBAMOYLADENOSINE BIOSYNTHESIS PROTEIN TSAE"/>
    <property type="match status" value="1"/>
</dbReference>
<dbReference type="Gene3D" id="3.40.50.300">
    <property type="entry name" value="P-loop containing nucleotide triphosphate hydrolases"/>
    <property type="match status" value="1"/>
</dbReference>
<evidence type="ECO:0000313" key="12">
    <source>
        <dbReference type="EMBL" id="NDY43290.1"/>
    </source>
</evidence>
<evidence type="ECO:0000256" key="7">
    <source>
        <dbReference type="ARBA" id="ARBA00022741"/>
    </source>
</evidence>
<dbReference type="GO" id="GO:0005737">
    <property type="term" value="C:cytoplasm"/>
    <property type="evidence" value="ECO:0007669"/>
    <property type="project" value="UniProtKB-SubCell"/>
</dbReference>
<organism evidence="12 13">
    <name type="scientific">Dissulfurirhabdus thermomarina</name>
    <dbReference type="NCBI Taxonomy" id="1765737"/>
    <lineage>
        <taxon>Bacteria</taxon>
        <taxon>Deltaproteobacteria</taxon>
        <taxon>Dissulfurirhabdaceae</taxon>
        <taxon>Dissulfurirhabdus</taxon>
    </lineage>
</organism>
<comment type="similarity">
    <text evidence="2">Belongs to the TsaE family.</text>
</comment>
<name>A0A6N9TS97_DISTH</name>
<accession>A0A6N9TS97</accession>
<evidence type="ECO:0000256" key="1">
    <source>
        <dbReference type="ARBA" id="ARBA00004496"/>
    </source>
</evidence>
<keyword evidence="12" id="KW-0808">Transferase</keyword>
<evidence type="ECO:0000256" key="8">
    <source>
        <dbReference type="ARBA" id="ARBA00022840"/>
    </source>
</evidence>
<keyword evidence="13" id="KW-1185">Reference proteome</keyword>
<sequence>MTRLRLPDEAATLRLAARIAALLGPGDVVLLSGDLGAGKTFFTKALAAEMGIDPAEVTSPSFALIHEHRGRLPLVHADLYRLGPGVDPADIGLDDHLDGQAVVVVEWAEHLPREAVDEALEIRLRWTGPASREAELAPRGEGWHRRLEGLFPRRPDAEENGGAGPGPPA</sequence>
<dbReference type="Pfam" id="PF02367">
    <property type="entry name" value="TsaE"/>
    <property type="match status" value="1"/>
</dbReference>
<comment type="caution">
    <text evidence="12">The sequence shown here is derived from an EMBL/GenBank/DDBJ whole genome shotgun (WGS) entry which is preliminary data.</text>
</comment>
<comment type="subcellular location">
    <subcellularLocation>
        <location evidence="1">Cytoplasm</location>
    </subcellularLocation>
</comment>
<dbReference type="NCBIfam" id="TIGR00150">
    <property type="entry name" value="T6A_YjeE"/>
    <property type="match status" value="1"/>
</dbReference>
<reference evidence="12 13" key="1">
    <citation type="submission" date="2020-02" db="EMBL/GenBank/DDBJ databases">
        <title>Comparative genomics of sulfur disproportionating microorganisms.</title>
        <authorList>
            <person name="Ward L.M."/>
            <person name="Bertran E."/>
            <person name="Johnston D.T."/>
        </authorList>
    </citation>
    <scope>NUCLEOTIDE SEQUENCE [LARGE SCALE GENOMIC DNA]</scope>
    <source>
        <strain evidence="12 13">DSM 100025</strain>
    </source>
</reference>
<dbReference type="AlphaFoldDB" id="A0A6N9TS97"/>
<evidence type="ECO:0000256" key="10">
    <source>
        <dbReference type="ARBA" id="ARBA00032441"/>
    </source>
</evidence>
<keyword evidence="5" id="KW-0819">tRNA processing</keyword>
<feature type="compositionally biased region" description="Basic and acidic residues" evidence="11">
    <location>
        <begin position="132"/>
        <end position="157"/>
    </location>
</feature>
<evidence type="ECO:0000256" key="2">
    <source>
        <dbReference type="ARBA" id="ARBA00007599"/>
    </source>
</evidence>
<keyword evidence="7" id="KW-0547">Nucleotide-binding</keyword>
<dbReference type="GO" id="GO:0005524">
    <property type="term" value="F:ATP binding"/>
    <property type="evidence" value="ECO:0007669"/>
    <property type="project" value="UniProtKB-KW"/>
</dbReference>
<dbReference type="GO" id="GO:0016740">
    <property type="term" value="F:transferase activity"/>
    <property type="evidence" value="ECO:0007669"/>
    <property type="project" value="UniProtKB-KW"/>
</dbReference>
<evidence type="ECO:0000256" key="4">
    <source>
        <dbReference type="ARBA" id="ARBA00022490"/>
    </source>
</evidence>
<evidence type="ECO:0000313" key="13">
    <source>
        <dbReference type="Proteomes" id="UP000469346"/>
    </source>
</evidence>
<dbReference type="EMBL" id="JAAGRR010000145">
    <property type="protein sequence ID" value="NDY43290.1"/>
    <property type="molecule type" value="Genomic_DNA"/>
</dbReference>
<keyword evidence="9" id="KW-0460">Magnesium</keyword>
<dbReference type="Proteomes" id="UP000469346">
    <property type="component" value="Unassembled WGS sequence"/>
</dbReference>
<dbReference type="InterPro" id="IPR027417">
    <property type="entry name" value="P-loop_NTPase"/>
</dbReference>
<dbReference type="PANTHER" id="PTHR33540">
    <property type="entry name" value="TRNA THREONYLCARBAMOYLADENOSINE BIOSYNTHESIS PROTEIN TSAE"/>
    <property type="match status" value="1"/>
</dbReference>
<dbReference type="GO" id="GO:0046872">
    <property type="term" value="F:metal ion binding"/>
    <property type="evidence" value="ECO:0007669"/>
    <property type="project" value="UniProtKB-KW"/>
</dbReference>
<keyword evidence="6" id="KW-0479">Metal-binding</keyword>
<keyword evidence="8" id="KW-0067">ATP-binding</keyword>
<evidence type="ECO:0000256" key="5">
    <source>
        <dbReference type="ARBA" id="ARBA00022694"/>
    </source>
</evidence>
<evidence type="ECO:0000256" key="9">
    <source>
        <dbReference type="ARBA" id="ARBA00022842"/>
    </source>
</evidence>
<evidence type="ECO:0000256" key="11">
    <source>
        <dbReference type="SAM" id="MobiDB-lite"/>
    </source>
</evidence>
<evidence type="ECO:0000256" key="3">
    <source>
        <dbReference type="ARBA" id="ARBA00019010"/>
    </source>
</evidence>
<evidence type="ECO:0000256" key="6">
    <source>
        <dbReference type="ARBA" id="ARBA00022723"/>
    </source>
</evidence>